<sequence>MSKLGTRPFMISVVGNDMAGDFLLKYWRSAGLCTEGILQVHDVATPVVSNVFDGSGELIAGVASVGAVEKFLTPSWLYRFRHHISNAPLVMLDANLPPESLEAACIMAYESGVPVLFEPVSVVKSRRIAPIAEYITCTSPNEIELVAMANSLSSPVKYNYHKMECKDNADAVEYLFEMLSPAMVFLLEKGIKLLVVTLGSNGVFICCKEHTDFVKDQRKCKQTPFSRQLLEKLDGCFPSNNPVNLCRETSSRTCVFHLPAISASVISLTGSGDCLVGGVLSALCGGSDIIQSVAIGVAIAKASVESQANIPDHISAASVSGGNGGPAAHLKKCIHLKRKSNRTRSQDQRMVSSRPGARCTQSTTCSSRNASIARASMSTASMHPAHLLPLEVWPHLLRETTAAAPAGSGHRVRGPRLQVWGLHEVVEE</sequence>
<proteinExistence type="predicted"/>
<dbReference type="GO" id="GO:0046872">
    <property type="term" value="F:metal ion binding"/>
    <property type="evidence" value="ECO:0007669"/>
    <property type="project" value="UniProtKB-KW"/>
</dbReference>
<dbReference type="PANTHER" id="PTHR42909">
    <property type="entry name" value="ZGC:136858"/>
    <property type="match status" value="1"/>
</dbReference>
<name>A0A3L6SV78_PANMI</name>
<evidence type="ECO:0000256" key="2">
    <source>
        <dbReference type="SAM" id="MobiDB-lite"/>
    </source>
</evidence>
<dbReference type="InterPro" id="IPR011611">
    <property type="entry name" value="PfkB_dom"/>
</dbReference>
<evidence type="ECO:0000259" key="3">
    <source>
        <dbReference type="Pfam" id="PF00294"/>
    </source>
</evidence>
<dbReference type="SUPFAM" id="SSF53613">
    <property type="entry name" value="Ribokinase-like"/>
    <property type="match status" value="1"/>
</dbReference>
<dbReference type="STRING" id="4540.A0A3L6SV78"/>
<organism evidence="4 5">
    <name type="scientific">Panicum miliaceum</name>
    <name type="common">Proso millet</name>
    <name type="synonym">Broomcorn millet</name>
    <dbReference type="NCBI Taxonomy" id="4540"/>
    <lineage>
        <taxon>Eukaryota</taxon>
        <taxon>Viridiplantae</taxon>
        <taxon>Streptophyta</taxon>
        <taxon>Embryophyta</taxon>
        <taxon>Tracheophyta</taxon>
        <taxon>Spermatophyta</taxon>
        <taxon>Magnoliopsida</taxon>
        <taxon>Liliopsida</taxon>
        <taxon>Poales</taxon>
        <taxon>Poaceae</taxon>
        <taxon>PACMAD clade</taxon>
        <taxon>Panicoideae</taxon>
        <taxon>Panicodae</taxon>
        <taxon>Paniceae</taxon>
        <taxon>Panicinae</taxon>
        <taxon>Panicum</taxon>
        <taxon>Panicum sect. Panicum</taxon>
    </lineage>
</organism>
<dbReference type="GO" id="GO:0016301">
    <property type="term" value="F:kinase activity"/>
    <property type="evidence" value="ECO:0007669"/>
    <property type="project" value="UniProtKB-KW"/>
</dbReference>
<evidence type="ECO:0000313" key="4">
    <source>
        <dbReference type="EMBL" id="RLN28380.1"/>
    </source>
</evidence>
<dbReference type="InterPro" id="IPR029056">
    <property type="entry name" value="Ribokinase-like"/>
</dbReference>
<keyword evidence="5" id="KW-1185">Reference proteome</keyword>
<keyword evidence="4" id="KW-0808">Transferase</keyword>
<feature type="domain" description="Carbohydrate kinase PfkB" evidence="3">
    <location>
        <begin position="2"/>
        <end position="215"/>
    </location>
</feature>
<dbReference type="GO" id="GO:0005737">
    <property type="term" value="C:cytoplasm"/>
    <property type="evidence" value="ECO:0007669"/>
    <property type="project" value="TreeGrafter"/>
</dbReference>
<reference evidence="5" key="1">
    <citation type="journal article" date="2019" name="Nat. Commun.">
        <title>The genome of broomcorn millet.</title>
        <authorList>
            <person name="Zou C."/>
            <person name="Miki D."/>
            <person name="Li D."/>
            <person name="Tang Q."/>
            <person name="Xiao L."/>
            <person name="Rajput S."/>
            <person name="Deng P."/>
            <person name="Jia W."/>
            <person name="Huang R."/>
            <person name="Zhang M."/>
            <person name="Sun Y."/>
            <person name="Hu J."/>
            <person name="Fu X."/>
            <person name="Schnable P.S."/>
            <person name="Li F."/>
            <person name="Zhang H."/>
            <person name="Feng B."/>
            <person name="Zhu X."/>
            <person name="Liu R."/>
            <person name="Schnable J.C."/>
            <person name="Zhu J.-K."/>
            <person name="Zhang H."/>
        </authorList>
    </citation>
    <scope>NUCLEOTIDE SEQUENCE [LARGE SCALE GENOMIC DNA]</scope>
</reference>
<dbReference type="OrthoDB" id="198885at2759"/>
<keyword evidence="1" id="KW-0479">Metal-binding</keyword>
<dbReference type="Gene3D" id="3.40.1190.20">
    <property type="match status" value="1"/>
</dbReference>
<dbReference type="AlphaFoldDB" id="A0A3L6SV78"/>
<keyword evidence="4" id="KW-0418">Kinase</keyword>
<protein>
    <submittedName>
        <fullName evidence="4">Pseudouridine kinase</fullName>
    </submittedName>
</protein>
<dbReference type="PANTHER" id="PTHR42909:SF1">
    <property type="entry name" value="CARBOHYDRATE KINASE PFKB DOMAIN-CONTAINING PROTEIN"/>
    <property type="match status" value="1"/>
</dbReference>
<feature type="region of interest" description="Disordered" evidence="2">
    <location>
        <begin position="341"/>
        <end position="363"/>
    </location>
</feature>
<evidence type="ECO:0000256" key="1">
    <source>
        <dbReference type="ARBA" id="ARBA00022723"/>
    </source>
</evidence>
<dbReference type="EMBL" id="PQIB02000003">
    <property type="protein sequence ID" value="RLN28380.1"/>
    <property type="molecule type" value="Genomic_DNA"/>
</dbReference>
<feature type="domain" description="Carbohydrate kinase PfkB" evidence="3">
    <location>
        <begin position="253"/>
        <end position="307"/>
    </location>
</feature>
<evidence type="ECO:0000313" key="5">
    <source>
        <dbReference type="Proteomes" id="UP000275267"/>
    </source>
</evidence>
<comment type="caution">
    <text evidence="4">The sequence shown here is derived from an EMBL/GenBank/DDBJ whole genome shotgun (WGS) entry which is preliminary data.</text>
</comment>
<dbReference type="Proteomes" id="UP000275267">
    <property type="component" value="Unassembled WGS sequence"/>
</dbReference>
<gene>
    <name evidence="4" type="ORF">C2845_PM05G23000</name>
</gene>
<accession>A0A3L6SV78</accession>
<dbReference type="GO" id="GO:0016798">
    <property type="term" value="F:hydrolase activity, acting on glycosyl bonds"/>
    <property type="evidence" value="ECO:0007669"/>
    <property type="project" value="TreeGrafter"/>
</dbReference>
<dbReference type="GO" id="GO:0004730">
    <property type="term" value="F:pseudouridylate synthase activity"/>
    <property type="evidence" value="ECO:0007669"/>
    <property type="project" value="TreeGrafter"/>
</dbReference>
<dbReference type="Pfam" id="PF00294">
    <property type="entry name" value="PfkB"/>
    <property type="match status" value="2"/>
</dbReference>